<evidence type="ECO:0000256" key="1">
    <source>
        <dbReference type="ARBA" id="ARBA00005711"/>
    </source>
</evidence>
<comment type="similarity">
    <text evidence="1">Belongs to the remorin family.</text>
</comment>
<dbReference type="InterPro" id="IPR005516">
    <property type="entry name" value="Remorin_C"/>
</dbReference>
<reference evidence="6" key="2">
    <citation type="journal article" date="2013" name="PLoS ONE">
        <title>Comparison of the Nodule vs. Root Transcriptome of the Actinorhizal Plant Datisca glomerata: Actinorhizal Nodules Contain a Specific Class of Defensins.</title>
        <authorList>
            <person name="Demina I.V."/>
            <person name="Persson T."/>
            <person name="Santos P."/>
            <person name="Plaszczyca M."/>
            <person name="Pawlowski K."/>
        </authorList>
    </citation>
    <scope>NUCLEOTIDE SEQUENCE</scope>
</reference>
<protein>
    <submittedName>
        <fullName evidence="6">Remorin 2</fullName>
    </submittedName>
</protein>
<feature type="domain" description="Remorin N-terminal" evidence="5">
    <location>
        <begin position="22"/>
        <end position="71"/>
    </location>
</feature>
<feature type="compositionally biased region" description="Basic and acidic residues" evidence="3">
    <location>
        <begin position="1"/>
        <end position="10"/>
    </location>
</feature>
<proteinExistence type="evidence at transcript level"/>
<keyword evidence="2" id="KW-0175">Coiled coil</keyword>
<gene>
    <name evidence="6" type="primary">REM2</name>
</gene>
<name>T1R3E6_DATGL</name>
<evidence type="ECO:0000256" key="2">
    <source>
        <dbReference type="SAM" id="Coils"/>
    </source>
</evidence>
<evidence type="ECO:0000256" key="3">
    <source>
        <dbReference type="SAM" id="MobiDB-lite"/>
    </source>
</evidence>
<dbReference type="InterPro" id="IPR005518">
    <property type="entry name" value="Remorin_N"/>
</dbReference>
<reference evidence="6" key="1">
    <citation type="submission" date="2012-11" db="EMBL/GenBank/DDBJ databases">
        <authorList>
            <person name="Demina I."/>
            <person name="Persson T."/>
            <person name="Santos P."/>
            <person name="Plaszczyca M."/>
            <person name="Pawlowski K."/>
        </authorList>
    </citation>
    <scope>NUCLEOTIDE SEQUENCE</scope>
</reference>
<dbReference type="PANTHER" id="PTHR31775:SF29">
    <property type="entry name" value="REMORIN C-TERMINAL DOMAIN-CONTAINING PROTEIN"/>
    <property type="match status" value="1"/>
</dbReference>
<feature type="compositionally biased region" description="Basic and acidic residues" evidence="3">
    <location>
        <begin position="20"/>
        <end position="30"/>
    </location>
</feature>
<organism evidence="6">
    <name type="scientific">Datisca glomerata</name>
    <name type="common">Durango root</name>
    <dbReference type="NCBI Taxonomy" id="34297"/>
    <lineage>
        <taxon>Eukaryota</taxon>
        <taxon>Viridiplantae</taxon>
        <taxon>Streptophyta</taxon>
        <taxon>Embryophyta</taxon>
        <taxon>Tracheophyta</taxon>
        <taxon>Spermatophyta</taxon>
        <taxon>Magnoliopsida</taxon>
        <taxon>eudicotyledons</taxon>
        <taxon>Gunneridae</taxon>
        <taxon>Pentapetalae</taxon>
        <taxon>rosids</taxon>
        <taxon>fabids</taxon>
        <taxon>Cucurbitales</taxon>
        <taxon>Datiscaceae</taxon>
        <taxon>Datisca</taxon>
    </lineage>
</organism>
<dbReference type="PANTHER" id="PTHR31775">
    <property type="entry name" value="OS02G0117200 PROTEIN"/>
    <property type="match status" value="1"/>
</dbReference>
<accession>T1R3E6</accession>
<dbReference type="AlphaFoldDB" id="T1R3E6"/>
<evidence type="ECO:0000313" key="6">
    <source>
        <dbReference type="EMBL" id="AGG82489.1"/>
    </source>
</evidence>
<dbReference type="Pfam" id="PF03763">
    <property type="entry name" value="Remorin_C"/>
    <property type="match status" value="1"/>
</dbReference>
<dbReference type="EMBL" id="KC145162">
    <property type="protein sequence ID" value="AGG82489.1"/>
    <property type="molecule type" value="mRNA"/>
</dbReference>
<feature type="region of interest" description="Disordered" evidence="3">
    <location>
        <begin position="1"/>
        <end position="61"/>
    </location>
</feature>
<evidence type="ECO:0000259" key="5">
    <source>
        <dbReference type="Pfam" id="PF03766"/>
    </source>
</evidence>
<feature type="coiled-coil region" evidence="2">
    <location>
        <begin position="110"/>
        <end position="141"/>
    </location>
</feature>
<dbReference type="Pfam" id="PF03766">
    <property type="entry name" value="Remorin_N"/>
    <property type="match status" value="1"/>
</dbReference>
<sequence length="187" mass="20836">MGEKEPKNVENEAIPAEEQVAQKDVAEEKSVTVIPLSDHKSSLSVPEKISDAASEKSAGGSIDRDAVLARVETEKRLALIKAWEESEKTRAENKAFKKLSAIDSWENRKKASVEAQLRKIEEKLEKKKAEYGEQMKNKMVEVHKAAEEKRAVVEASRGEQFLKVEETAAKYRAAGFAPKKLFGCFSS</sequence>
<feature type="domain" description="Remorin C-terminal" evidence="4">
    <location>
        <begin position="75"/>
        <end position="180"/>
    </location>
</feature>
<evidence type="ECO:0000259" key="4">
    <source>
        <dbReference type="Pfam" id="PF03763"/>
    </source>
</evidence>